<dbReference type="PROSITE" id="PS51640">
    <property type="entry name" value="MRG"/>
    <property type="match status" value="1"/>
</dbReference>
<evidence type="ECO:0000256" key="7">
    <source>
        <dbReference type="ARBA" id="ARBA00023242"/>
    </source>
</evidence>
<evidence type="ECO:0000313" key="11">
    <source>
        <dbReference type="EMBL" id="AET41661.1"/>
    </source>
</evidence>
<dbReference type="OMA" id="HKFFDIE"/>
<dbReference type="GO" id="GO:0035267">
    <property type="term" value="C:NuA4 histone acetyltransferase complex"/>
    <property type="evidence" value="ECO:0007669"/>
    <property type="project" value="EnsemblFungi"/>
</dbReference>
<keyword evidence="7" id="KW-0539">Nucleus</keyword>
<gene>
    <name evidence="11" type="ordered locus">Ecym_8391</name>
</gene>
<name>G8JXT7_ERECY</name>
<sequence>MTFKIDGKCLCYHGPLLYEARILRVYDPDTRTYMDRHNERVEVTEEDKIPKDGLERPLWFIHYQGWKATWDEWVGRERIRPYNEENLALKRQLVQDVKEAAAAAKRAKSKGGSSGSGGGSSSGLREHSPLPRGRGHHQHSGTGMVAHSGSGSGAGSGGGAGTGAGQQGGEGQLGLGSTAGPLLQGSGSVPKITVRMPVVLKSLLVDDWELITKERKLVELPCAPSVHDILAKYYKDRSAQLQSPVGQALLHEFVEGVALYFDQSLSHLLLYRLERLQFDEVCGSTMPDAGTDALPQQLSPRPSTVYGGIHLVRLISLIPELIAGTTMDEKSCHTVVSQCESLLNWIGTRIEQLIPNKYINTSAQYEGVALGM</sequence>
<proteinExistence type="inferred from homology"/>
<evidence type="ECO:0000256" key="6">
    <source>
        <dbReference type="ARBA" id="ARBA00023163"/>
    </source>
</evidence>
<evidence type="ECO:0000256" key="5">
    <source>
        <dbReference type="ARBA" id="ARBA00023015"/>
    </source>
</evidence>
<dbReference type="InterPro" id="IPR038217">
    <property type="entry name" value="MRG_C_sf"/>
</dbReference>
<keyword evidence="4" id="KW-0156">Chromatin regulator</keyword>
<dbReference type="PANTHER" id="PTHR10880">
    <property type="entry name" value="MORTALITY FACTOR 4-LIKE PROTEIN"/>
    <property type="match status" value="1"/>
</dbReference>
<dbReference type="SUPFAM" id="SSF54160">
    <property type="entry name" value="Chromo domain-like"/>
    <property type="match status" value="1"/>
</dbReference>
<dbReference type="GO" id="GO:0140003">
    <property type="term" value="F:histone H3K36me3 reader activity"/>
    <property type="evidence" value="ECO:0007669"/>
    <property type="project" value="EnsemblFungi"/>
</dbReference>
<feature type="region of interest" description="Disordered" evidence="8">
    <location>
        <begin position="104"/>
        <end position="179"/>
    </location>
</feature>
<reference evidence="12" key="1">
    <citation type="journal article" date="2012" name="G3 (Bethesda)">
        <title>Pichia sorbitophila, an interspecies yeast hybrid reveals early steps of genome resolution following polyploidization.</title>
        <authorList>
            <person name="Leh Louis V."/>
            <person name="Despons L."/>
            <person name="Friedrich A."/>
            <person name="Martin T."/>
            <person name="Durrens P."/>
            <person name="Casaregola S."/>
            <person name="Neuveglise C."/>
            <person name="Fairhead C."/>
            <person name="Marck C."/>
            <person name="Cruz J.A."/>
            <person name="Straub M.L."/>
            <person name="Kugler V."/>
            <person name="Sacerdot C."/>
            <person name="Uzunov Z."/>
            <person name="Thierry A."/>
            <person name="Weiss S."/>
            <person name="Bleykasten C."/>
            <person name="De Montigny J."/>
            <person name="Jacques N."/>
            <person name="Jung P."/>
            <person name="Lemaire M."/>
            <person name="Mallet S."/>
            <person name="Morel G."/>
            <person name="Richard G.F."/>
            <person name="Sarkar A."/>
            <person name="Savel G."/>
            <person name="Schacherer J."/>
            <person name="Seret M.L."/>
            <person name="Talla E."/>
            <person name="Samson G."/>
            <person name="Jubin C."/>
            <person name="Poulain J."/>
            <person name="Vacherie B."/>
            <person name="Barbe V."/>
            <person name="Pelletier E."/>
            <person name="Sherman D.J."/>
            <person name="Westhof E."/>
            <person name="Weissenbach J."/>
            <person name="Baret P.V."/>
            <person name="Wincker P."/>
            <person name="Gaillardin C."/>
            <person name="Dujon B."/>
            <person name="Souciet J.L."/>
        </authorList>
    </citation>
    <scope>NUCLEOTIDE SEQUENCE [LARGE SCALE GENOMIC DNA]</scope>
    <source>
        <strain evidence="12">CBS 270.75 / DBVPG 7215 / KCTC 17166 / NRRL Y-17582</strain>
    </source>
</reference>
<dbReference type="EMBL" id="CP002504">
    <property type="protein sequence ID" value="AET41661.1"/>
    <property type="molecule type" value="Genomic_DNA"/>
</dbReference>
<evidence type="ECO:0000256" key="4">
    <source>
        <dbReference type="ARBA" id="ARBA00022853"/>
    </source>
</evidence>
<evidence type="ECO:0000256" key="8">
    <source>
        <dbReference type="SAM" id="MobiDB-lite"/>
    </source>
</evidence>
<dbReference type="FunCoup" id="G8JXT7">
    <property type="interactions" value="691"/>
</dbReference>
<dbReference type="HOGENOM" id="CLU_039566_1_1_1"/>
<comment type="similarity">
    <text evidence="2">Belongs to the MRG family.</text>
</comment>
<organism evidence="11 12">
    <name type="scientific">Eremothecium cymbalariae (strain CBS 270.75 / DBVPG 7215 / KCTC 17166 / NRRL Y-17582)</name>
    <name type="common">Yeast</name>
    <dbReference type="NCBI Taxonomy" id="931890"/>
    <lineage>
        <taxon>Eukaryota</taxon>
        <taxon>Fungi</taxon>
        <taxon>Dikarya</taxon>
        <taxon>Ascomycota</taxon>
        <taxon>Saccharomycotina</taxon>
        <taxon>Saccharomycetes</taxon>
        <taxon>Saccharomycetales</taxon>
        <taxon>Saccharomycetaceae</taxon>
        <taxon>Eremothecium</taxon>
    </lineage>
</organism>
<dbReference type="PANTHER" id="PTHR10880:SF15">
    <property type="entry name" value="MSL COMPLEX SUBUNIT 3"/>
    <property type="match status" value="1"/>
</dbReference>
<evidence type="ECO:0000313" key="12">
    <source>
        <dbReference type="Proteomes" id="UP000006790"/>
    </source>
</evidence>
<dbReference type="GeneID" id="11470010"/>
<dbReference type="Gene3D" id="2.30.30.140">
    <property type="match status" value="1"/>
</dbReference>
<dbReference type="GO" id="GO:0006337">
    <property type="term" value="P:nucleosome disassembly"/>
    <property type="evidence" value="ECO:0007669"/>
    <property type="project" value="EnsemblFungi"/>
</dbReference>
<dbReference type="GO" id="GO:0006335">
    <property type="term" value="P:DNA replication-dependent chromatin assembly"/>
    <property type="evidence" value="ECO:0007669"/>
    <property type="project" value="EnsemblFungi"/>
</dbReference>
<accession>G8JXT7</accession>
<keyword evidence="5" id="KW-0805">Transcription regulation</keyword>
<dbReference type="GO" id="GO:0006368">
    <property type="term" value="P:transcription elongation by RNA polymerase II"/>
    <property type="evidence" value="ECO:0007669"/>
    <property type="project" value="EnsemblFungi"/>
</dbReference>
<dbReference type="RefSeq" id="XP_003648478.1">
    <property type="nucleotide sequence ID" value="XM_003648430.1"/>
</dbReference>
<dbReference type="Pfam" id="PF05712">
    <property type="entry name" value="MRG"/>
    <property type="match status" value="1"/>
</dbReference>
<dbReference type="InterPro" id="IPR053820">
    <property type="entry name" value="MSL3_chromo-like"/>
</dbReference>
<dbReference type="GO" id="GO:0030174">
    <property type="term" value="P:regulation of DNA-templated DNA replication initiation"/>
    <property type="evidence" value="ECO:0007669"/>
    <property type="project" value="EnsemblFungi"/>
</dbReference>
<dbReference type="InterPro" id="IPR008676">
    <property type="entry name" value="MRG"/>
</dbReference>
<dbReference type="PIRSF" id="PIRSF038133">
    <property type="entry name" value="HAT_Nua4_EAF3/MRG15"/>
    <property type="match status" value="1"/>
</dbReference>
<keyword evidence="12" id="KW-1185">Reference proteome</keyword>
<dbReference type="GO" id="GO:1990453">
    <property type="term" value="C:nucleosome disassembly/reassembly complex"/>
    <property type="evidence" value="ECO:0007669"/>
    <property type="project" value="EnsemblFungi"/>
</dbReference>
<dbReference type="InParanoid" id="G8JXT7"/>
<dbReference type="InterPro" id="IPR016197">
    <property type="entry name" value="Chromo-like_dom_sf"/>
</dbReference>
<feature type="compositionally biased region" description="Gly residues" evidence="8">
    <location>
        <begin position="112"/>
        <end position="121"/>
    </location>
</feature>
<feature type="domain" description="MRG" evidence="9">
    <location>
        <begin position="188"/>
        <end position="358"/>
    </location>
</feature>
<dbReference type="Gene3D" id="1.10.274.30">
    <property type="entry name" value="MRG domain"/>
    <property type="match status" value="1"/>
</dbReference>
<dbReference type="AlphaFoldDB" id="G8JXT7"/>
<evidence type="ECO:0000256" key="1">
    <source>
        <dbReference type="ARBA" id="ARBA00004123"/>
    </source>
</evidence>
<evidence type="ECO:0000259" key="10">
    <source>
        <dbReference type="Pfam" id="PF22732"/>
    </source>
</evidence>
<feature type="domain" description="MSL3 chromodomain-like" evidence="10">
    <location>
        <begin position="51"/>
        <end position="94"/>
    </location>
</feature>
<protein>
    <recommendedName>
        <fullName evidence="3">Chromatin modification-related protein EAF3</fullName>
    </recommendedName>
</protein>
<dbReference type="Proteomes" id="UP000006790">
    <property type="component" value="Chromosome 8"/>
</dbReference>
<dbReference type="GO" id="GO:0006281">
    <property type="term" value="P:DNA repair"/>
    <property type="evidence" value="ECO:0007669"/>
    <property type="project" value="EnsemblFungi"/>
</dbReference>
<dbReference type="GO" id="GO:0060195">
    <property type="term" value="P:negative regulation of antisense RNA transcription"/>
    <property type="evidence" value="ECO:0007669"/>
    <property type="project" value="EnsemblFungi"/>
</dbReference>
<dbReference type="GO" id="GO:0032968">
    <property type="term" value="P:positive regulation of transcription elongation by RNA polymerase II"/>
    <property type="evidence" value="ECO:0007669"/>
    <property type="project" value="EnsemblFungi"/>
</dbReference>
<dbReference type="eggNOG" id="KOG3001">
    <property type="taxonomic scope" value="Eukaryota"/>
</dbReference>
<comment type="subcellular location">
    <subcellularLocation>
        <location evidence="1">Nucleus</location>
    </subcellularLocation>
</comment>
<keyword evidence="6" id="KW-0804">Transcription</keyword>
<dbReference type="GO" id="GO:0032221">
    <property type="term" value="C:Rpd3S complex"/>
    <property type="evidence" value="ECO:0007669"/>
    <property type="project" value="EnsemblFungi"/>
</dbReference>
<dbReference type="InterPro" id="IPR026541">
    <property type="entry name" value="MRG_dom"/>
</dbReference>
<feature type="compositionally biased region" description="Gly residues" evidence="8">
    <location>
        <begin position="150"/>
        <end position="174"/>
    </location>
</feature>
<dbReference type="GO" id="GO:0043487">
    <property type="term" value="P:regulation of RNA stability"/>
    <property type="evidence" value="ECO:0007669"/>
    <property type="project" value="EnsemblFungi"/>
</dbReference>
<evidence type="ECO:0000256" key="3">
    <source>
        <dbReference type="ARBA" id="ARBA00018505"/>
    </source>
</evidence>
<dbReference type="Pfam" id="PF22732">
    <property type="entry name" value="MSL3_chromo-like"/>
    <property type="match status" value="1"/>
</dbReference>
<dbReference type="STRING" id="931890.G8JXT7"/>
<evidence type="ECO:0000259" key="9">
    <source>
        <dbReference type="Pfam" id="PF05712"/>
    </source>
</evidence>
<dbReference type="KEGG" id="erc:Ecym_8391"/>
<dbReference type="OrthoDB" id="124855at2759"/>
<evidence type="ECO:0000256" key="2">
    <source>
        <dbReference type="ARBA" id="ARBA00009093"/>
    </source>
</evidence>